<accession>A0A9W6I6V0</accession>
<evidence type="ECO:0000259" key="2">
    <source>
        <dbReference type="PROSITE" id="PS50983"/>
    </source>
</evidence>
<proteinExistence type="inferred from homology"/>
<dbReference type="Proteomes" id="UP001143474">
    <property type="component" value="Unassembled WGS sequence"/>
</dbReference>
<evidence type="ECO:0000256" key="1">
    <source>
        <dbReference type="ARBA" id="ARBA00008814"/>
    </source>
</evidence>
<evidence type="ECO:0000313" key="3">
    <source>
        <dbReference type="EMBL" id="GLK12787.1"/>
    </source>
</evidence>
<name>A0A9W6I6V0_9ACTN</name>
<comment type="caution">
    <text evidence="3">The sequence shown here is derived from an EMBL/GenBank/DDBJ whole genome shotgun (WGS) entry which is preliminary data.</text>
</comment>
<reference evidence="3" key="2">
    <citation type="submission" date="2023-01" db="EMBL/GenBank/DDBJ databases">
        <authorList>
            <person name="Sun Q."/>
            <person name="Evtushenko L."/>
        </authorList>
    </citation>
    <scope>NUCLEOTIDE SEQUENCE</scope>
    <source>
        <strain evidence="3">VKM Ac-2007</strain>
    </source>
</reference>
<evidence type="ECO:0000313" key="4">
    <source>
        <dbReference type="Proteomes" id="UP001143474"/>
    </source>
</evidence>
<dbReference type="AlphaFoldDB" id="A0A9W6I6V0"/>
<keyword evidence="3" id="KW-0449">Lipoprotein</keyword>
<dbReference type="PROSITE" id="PS50983">
    <property type="entry name" value="FE_B12_PBP"/>
    <property type="match status" value="1"/>
</dbReference>
<protein>
    <submittedName>
        <fullName evidence="3">Lipoprotein</fullName>
    </submittedName>
</protein>
<dbReference type="EMBL" id="BSEV01000018">
    <property type="protein sequence ID" value="GLK12787.1"/>
    <property type="molecule type" value="Genomic_DNA"/>
</dbReference>
<keyword evidence="4" id="KW-1185">Reference proteome</keyword>
<sequence>MHVLARRFDRRRSRDADVSRDGAGRGRAVRAAVSVTAMAAVLLAAGCAGASQSQVRASGAPGSVPVTVTDCNGVKAVVKSPPRRVVVLTPSVLELMLWLDLGDRVAAIGQEPRPGSLPQRFSGQVAAIRSLSGKYTAGSGYKPVPREELLSVEPDLVLGGFGSNFNAAGAMSQDELAANGIPSYLALSTACKSAVTAPQTGFDLVWRDLENLGQIFGVPGRARRVVEGMRQKIATVETEAGRPKDAERPTVFPFEYDEGTATPYAPGNRQAVNAVIETAGGRNVFGDRDEAYTKVGWEEVVARDPRVILVVIYDRGDPAANAAHFAEAERFLLTSPALRGVRAVTEKRFARLVYESASVGGVRNADAVVELAGQLTSAG</sequence>
<dbReference type="PANTHER" id="PTHR30535">
    <property type="entry name" value="VITAMIN B12-BINDING PROTEIN"/>
    <property type="match status" value="1"/>
</dbReference>
<organism evidence="3 4">
    <name type="scientific">Streptosporangium carneum</name>
    <dbReference type="NCBI Taxonomy" id="47481"/>
    <lineage>
        <taxon>Bacteria</taxon>
        <taxon>Bacillati</taxon>
        <taxon>Actinomycetota</taxon>
        <taxon>Actinomycetes</taxon>
        <taxon>Streptosporangiales</taxon>
        <taxon>Streptosporangiaceae</taxon>
        <taxon>Streptosporangium</taxon>
    </lineage>
</organism>
<dbReference type="RefSeq" id="WP_271221100.1">
    <property type="nucleotide sequence ID" value="NZ_BAAAVD010000008.1"/>
</dbReference>
<gene>
    <name evidence="3" type="ORF">GCM10017600_61970</name>
</gene>
<dbReference type="Gene3D" id="3.40.50.1980">
    <property type="entry name" value="Nitrogenase molybdenum iron protein domain"/>
    <property type="match status" value="2"/>
</dbReference>
<dbReference type="InterPro" id="IPR002491">
    <property type="entry name" value="ABC_transptr_periplasmic_BD"/>
</dbReference>
<dbReference type="Pfam" id="PF01497">
    <property type="entry name" value="Peripla_BP_2"/>
    <property type="match status" value="1"/>
</dbReference>
<comment type="similarity">
    <text evidence="1">Belongs to the bacterial solute-binding protein 8 family.</text>
</comment>
<feature type="domain" description="Fe/B12 periplasmic-binding" evidence="2">
    <location>
        <begin position="84"/>
        <end position="379"/>
    </location>
</feature>
<dbReference type="SUPFAM" id="SSF53807">
    <property type="entry name" value="Helical backbone' metal receptor"/>
    <property type="match status" value="1"/>
</dbReference>
<reference evidence="3" key="1">
    <citation type="journal article" date="2014" name="Int. J. Syst. Evol. Microbiol.">
        <title>Complete genome sequence of Corynebacterium casei LMG S-19264T (=DSM 44701T), isolated from a smear-ripened cheese.</title>
        <authorList>
            <consortium name="US DOE Joint Genome Institute (JGI-PGF)"/>
            <person name="Walter F."/>
            <person name="Albersmeier A."/>
            <person name="Kalinowski J."/>
            <person name="Ruckert C."/>
        </authorList>
    </citation>
    <scope>NUCLEOTIDE SEQUENCE</scope>
    <source>
        <strain evidence="3">VKM Ac-2007</strain>
    </source>
</reference>
<dbReference type="PANTHER" id="PTHR30535:SF7">
    <property type="entry name" value="IRON(III) DICITRATE-BINDING PROTEIN"/>
    <property type="match status" value="1"/>
</dbReference>
<dbReference type="InterPro" id="IPR050902">
    <property type="entry name" value="ABC_Transporter_SBP"/>
</dbReference>